<feature type="compositionally biased region" description="Low complexity" evidence="1">
    <location>
        <begin position="296"/>
        <end position="322"/>
    </location>
</feature>
<dbReference type="PANTHER" id="PTHR13151:SF2">
    <property type="entry name" value="COREPRESSOR INTERACTING WITH RBPJ 1"/>
    <property type="match status" value="1"/>
</dbReference>
<dbReference type="GO" id="GO:0005634">
    <property type="term" value="C:nucleus"/>
    <property type="evidence" value="ECO:0007669"/>
    <property type="project" value="TreeGrafter"/>
</dbReference>
<feature type="compositionally biased region" description="Basic residues" evidence="1">
    <location>
        <begin position="224"/>
        <end position="256"/>
    </location>
</feature>
<feature type="region of interest" description="Disordered" evidence="1">
    <location>
        <begin position="553"/>
        <end position="713"/>
    </location>
</feature>
<evidence type="ECO:0000259" key="2">
    <source>
        <dbReference type="SMART" id="SM01083"/>
    </source>
</evidence>
<feature type="compositionally biased region" description="Basic residues" evidence="1">
    <location>
        <begin position="349"/>
        <end position="368"/>
    </location>
</feature>
<reference evidence="3" key="1">
    <citation type="journal article" date="2017" name="Ticks Tick Borne Dis.">
        <title>An insight into the sialome of Hyalomma excavatum.</title>
        <authorList>
            <person name="Ribeiro J.M."/>
            <person name="Slovak M."/>
            <person name="Francischetti I.M."/>
        </authorList>
    </citation>
    <scope>NUCLEOTIDE SEQUENCE</scope>
    <source>
        <strain evidence="3">Samish</strain>
        <tissue evidence="3">Salivary glands</tissue>
    </source>
</reference>
<feature type="compositionally biased region" description="Basic and acidic residues" evidence="1">
    <location>
        <begin position="676"/>
        <end position="688"/>
    </location>
</feature>
<feature type="compositionally biased region" description="Low complexity" evidence="1">
    <location>
        <begin position="703"/>
        <end position="713"/>
    </location>
</feature>
<proteinExistence type="evidence at transcript level"/>
<protein>
    <submittedName>
        <fullName evidence="3">Putative cbf1-interacting corepressor cir</fullName>
    </submittedName>
</protein>
<dbReference type="PANTHER" id="PTHR13151">
    <property type="entry name" value="CBF1 INTERACTING COREPRESSOR CIR"/>
    <property type="match status" value="1"/>
</dbReference>
<feature type="domain" description="CBF1-interacting co-repressor CIR N-terminal" evidence="2">
    <location>
        <begin position="13"/>
        <end position="49"/>
    </location>
</feature>
<dbReference type="SMART" id="SM01083">
    <property type="entry name" value="Cir_N"/>
    <property type="match status" value="1"/>
</dbReference>
<dbReference type="InterPro" id="IPR019339">
    <property type="entry name" value="CIR_N_dom"/>
</dbReference>
<organism evidence="3">
    <name type="scientific">Hyalomma excavatum</name>
    <dbReference type="NCBI Taxonomy" id="257692"/>
    <lineage>
        <taxon>Eukaryota</taxon>
        <taxon>Metazoa</taxon>
        <taxon>Ecdysozoa</taxon>
        <taxon>Arthropoda</taxon>
        <taxon>Chelicerata</taxon>
        <taxon>Arachnida</taxon>
        <taxon>Acari</taxon>
        <taxon>Parasitiformes</taxon>
        <taxon>Ixodida</taxon>
        <taxon>Ixodoidea</taxon>
        <taxon>Ixodidae</taxon>
        <taxon>Hyalomminae</taxon>
        <taxon>Hyalomma</taxon>
    </lineage>
</organism>
<feature type="compositionally biased region" description="Basic residues" evidence="1">
    <location>
        <begin position="383"/>
        <end position="400"/>
    </location>
</feature>
<feature type="compositionally biased region" description="Basic residues" evidence="1">
    <location>
        <begin position="271"/>
        <end position="293"/>
    </location>
</feature>
<feature type="compositionally biased region" description="Low complexity" evidence="1">
    <location>
        <begin position="339"/>
        <end position="348"/>
    </location>
</feature>
<dbReference type="Pfam" id="PF10197">
    <property type="entry name" value="Cir_N"/>
    <property type="match status" value="1"/>
</dbReference>
<feature type="compositionally biased region" description="Basic and acidic residues" evidence="1">
    <location>
        <begin position="471"/>
        <end position="484"/>
    </location>
</feature>
<name>A0A131XD27_9ACAR</name>
<dbReference type="EMBL" id="GEFH01004526">
    <property type="protein sequence ID" value="JAP64055.1"/>
    <property type="molecule type" value="mRNA"/>
</dbReference>
<feature type="compositionally biased region" description="Polar residues" evidence="1">
    <location>
        <begin position="627"/>
        <end position="641"/>
    </location>
</feature>
<evidence type="ECO:0000256" key="1">
    <source>
        <dbReference type="SAM" id="MobiDB-lite"/>
    </source>
</evidence>
<evidence type="ECO:0000313" key="3">
    <source>
        <dbReference type="EMBL" id="JAP64055.1"/>
    </source>
</evidence>
<feature type="compositionally biased region" description="Basic and acidic residues" evidence="1">
    <location>
        <begin position="600"/>
        <end position="609"/>
    </location>
</feature>
<accession>A0A131XD27</accession>
<feature type="compositionally biased region" description="Basic and acidic residues" evidence="1">
    <location>
        <begin position="401"/>
        <end position="410"/>
    </location>
</feature>
<sequence>MGKGYNNYMCKKPFHPASRDNIKRTWMAEQRTENEKRKQEELKLQYEKEQDLYNNRSLVSKESKEKLSLNFMYEAPPGVKREHQKEDDEPEFKFEWQRKYNAPREDFAKDNKEIRDQPFGIPVRNVRCIKCHNWGHINTDRECPMFNQASTSSGGVSMDPLELMKQMRDDGLQLKANALGHRFNVNQANQLLVPSDDEDGDDPEVAFLKSLSTKQKRKLLLKLNKMAKKHDPKADKKKRAKDKKKSKKRKHKHGGKKGSSSSESSDSDVARRRKDRKRKKHSGSGKKKTSKKSSSHESSGSSSSSDESSTSSDSSSRSSSSDGSDDQRSRKRRASEEPSTTTTDMSSSKKSRHSRKKKETRRHRHGKKASGSSDSEDSSTGDKHHKRRKKHKSKDKKQHKEKVPGKEKATKGITSGLVDELKELLPKTGGLASIFDEGKAQKPPGLLFSDPMKDLLPKPASSFLDDALEESISKKDRSSSHHLTDPFAETTSKNGASLFGESMSDFSKSKDTPALFEESLNNLPTRHMVEPQKDMPASKPMFKDTFKELIANKPSAGTAPGVSIFSGDLEDLLPKGHDSSDEDLRNPPSPSPSKGAIKTELGKPQKVIDFDFNLEGLDEEEPDFGGSSKSCPKPTTASGSGQLIHFDIDFENLEESSSIPNASKEKYSPSSPTSVVKKDCGSDPEPDKLGSLLRNPSPPPPRRNSSSKSSPDL</sequence>
<dbReference type="InterPro" id="IPR040014">
    <property type="entry name" value="CIR1"/>
</dbReference>
<dbReference type="AlphaFoldDB" id="A0A131XD27"/>
<feature type="compositionally biased region" description="Basic and acidic residues" evidence="1">
    <location>
        <begin position="572"/>
        <end position="585"/>
    </location>
</feature>
<feature type="region of interest" description="Disordered" evidence="1">
    <location>
        <begin position="224"/>
        <end position="417"/>
    </location>
</feature>
<dbReference type="GO" id="GO:0003714">
    <property type="term" value="F:transcription corepressor activity"/>
    <property type="evidence" value="ECO:0007669"/>
    <property type="project" value="InterPro"/>
</dbReference>
<feature type="region of interest" description="Disordered" evidence="1">
    <location>
        <begin position="468"/>
        <end position="496"/>
    </location>
</feature>